<organism evidence="2 3">
    <name type="scientific">Xylaria hypoxylon</name>
    <dbReference type="NCBI Taxonomy" id="37992"/>
    <lineage>
        <taxon>Eukaryota</taxon>
        <taxon>Fungi</taxon>
        <taxon>Dikarya</taxon>
        <taxon>Ascomycota</taxon>
        <taxon>Pezizomycotina</taxon>
        <taxon>Sordariomycetes</taxon>
        <taxon>Xylariomycetidae</taxon>
        <taxon>Xylariales</taxon>
        <taxon>Xylariaceae</taxon>
        <taxon>Xylaria</taxon>
    </lineage>
</organism>
<dbReference type="Proteomes" id="UP000297716">
    <property type="component" value="Unassembled WGS sequence"/>
</dbReference>
<dbReference type="OrthoDB" id="191037at2759"/>
<dbReference type="InterPro" id="IPR052961">
    <property type="entry name" value="Oxido-Kinase-like_Enzymes"/>
</dbReference>
<dbReference type="EMBL" id="SKBN01000113">
    <property type="protein sequence ID" value="TGJ82844.1"/>
    <property type="molecule type" value="Genomic_DNA"/>
</dbReference>
<reference evidence="2 3" key="1">
    <citation type="submission" date="2019-03" db="EMBL/GenBank/DDBJ databases">
        <title>Draft genome sequence of Xylaria hypoxylon DSM 108379, a ubiquitous saprotrophic-parasitic fungi on hardwood.</title>
        <authorList>
            <person name="Buettner E."/>
            <person name="Leonhardt S."/>
            <person name="Gebauer A.M."/>
            <person name="Liers C."/>
            <person name="Hofrichter M."/>
            <person name="Kellner H."/>
        </authorList>
    </citation>
    <scope>NUCLEOTIDE SEQUENCE [LARGE SCALE GENOMIC DNA]</scope>
    <source>
        <strain evidence="2 3">DSM 108379</strain>
    </source>
</reference>
<keyword evidence="3" id="KW-1185">Reference proteome</keyword>
<dbReference type="PANTHER" id="PTHR23020">
    <property type="entry name" value="UNCHARACTERIZED NUCLEAR HORMONE RECEPTOR-RELATED"/>
    <property type="match status" value="1"/>
</dbReference>
<dbReference type="AlphaFoldDB" id="A0A4Z0YFJ2"/>
<dbReference type="InterPro" id="IPR011009">
    <property type="entry name" value="Kinase-like_dom_sf"/>
</dbReference>
<comment type="caution">
    <text evidence="2">The sequence shown here is derived from an EMBL/GenBank/DDBJ whole genome shotgun (WGS) entry which is preliminary data.</text>
</comment>
<protein>
    <recommendedName>
        <fullName evidence="1">CHK kinase-like domain-containing protein</fullName>
    </recommendedName>
</protein>
<dbReference type="InterPro" id="IPR015897">
    <property type="entry name" value="CHK_kinase-like"/>
</dbReference>
<name>A0A4Z0YFJ2_9PEZI</name>
<dbReference type="Gene3D" id="3.90.1200.10">
    <property type="match status" value="1"/>
</dbReference>
<proteinExistence type="predicted"/>
<gene>
    <name evidence="2" type="ORF">E0Z10_g5921</name>
</gene>
<dbReference type="PANTHER" id="PTHR23020:SF41">
    <property type="entry name" value="AMINOGLYCOSIDE PHOSPHOTRANSFERASE DOMAIN-CONTAINING PROTEIN"/>
    <property type="match status" value="1"/>
</dbReference>
<evidence type="ECO:0000313" key="3">
    <source>
        <dbReference type="Proteomes" id="UP000297716"/>
    </source>
</evidence>
<evidence type="ECO:0000259" key="1">
    <source>
        <dbReference type="SMART" id="SM00587"/>
    </source>
</evidence>
<dbReference type="InterPro" id="IPR004119">
    <property type="entry name" value="EcKL"/>
</dbReference>
<sequence>MANTMVEHMPMNTTLGGGLEQTLQIIPNSQLPSIIHEITPQWLSSILGVKVKSVKRTGELPGTATKLFVTAKLENGEKRFCIKGGFNPAFIEQMPWIVMIYQREVEFFNRIAPGLKGMDLPRSWWAGHTSAQGIVVMEDLAARGCQFGNPVETWPVYRVRQGVEQLAALHAKTWGVSPDEYPWLTSDYDQAILTLMQTYNAVVNSPDRPYVHEYLRDQERITAVLKKHYRSRNPKFQALLHGDAHLGNTYLDRGAPRFLDWQMIHIGSAFHDVAYYITGALTVENRRAYEWKLIDHYLSVLRKFGVRQNLKSSDEELRTEYKKSFLAGIGWIMCPYEMQPRDCVHAMAARYAAALDDHKVLELVESLPEPKTAI</sequence>
<feature type="domain" description="CHK kinase-like" evidence="1">
    <location>
        <begin position="135"/>
        <end position="307"/>
    </location>
</feature>
<accession>A0A4Z0YFJ2</accession>
<dbReference type="Pfam" id="PF02958">
    <property type="entry name" value="EcKL"/>
    <property type="match status" value="1"/>
</dbReference>
<evidence type="ECO:0000313" key="2">
    <source>
        <dbReference type="EMBL" id="TGJ82844.1"/>
    </source>
</evidence>
<dbReference type="SUPFAM" id="SSF56112">
    <property type="entry name" value="Protein kinase-like (PK-like)"/>
    <property type="match status" value="1"/>
</dbReference>
<dbReference type="SMART" id="SM00587">
    <property type="entry name" value="CHK"/>
    <property type="match status" value="1"/>
</dbReference>